<protein>
    <submittedName>
        <fullName evidence="1">NADP-dependent alkenal double bond reductase P1</fullName>
    </submittedName>
</protein>
<dbReference type="SUPFAM" id="SSF51735">
    <property type="entry name" value="NAD(P)-binding Rossmann-fold domains"/>
    <property type="match status" value="1"/>
</dbReference>
<dbReference type="EMBL" id="KE345325">
    <property type="protein sequence ID" value="EXC01260.1"/>
    <property type="molecule type" value="Genomic_DNA"/>
</dbReference>
<dbReference type="PANTHER" id="PTHR43205:SF80">
    <property type="entry name" value="2-ALKENAL REDUCTASE (NADP(+)-DEPENDENT)-LIKE"/>
    <property type="match status" value="1"/>
</dbReference>
<evidence type="ECO:0000313" key="2">
    <source>
        <dbReference type="Proteomes" id="UP000030645"/>
    </source>
</evidence>
<dbReference type="Proteomes" id="UP000030645">
    <property type="component" value="Unassembled WGS sequence"/>
</dbReference>
<dbReference type="GO" id="GO:0032440">
    <property type="term" value="F:2-alkenal reductase [NAD(P)H] activity"/>
    <property type="evidence" value="ECO:0007669"/>
    <property type="project" value="TreeGrafter"/>
</dbReference>
<dbReference type="AlphaFoldDB" id="W9RZR2"/>
<dbReference type="STRING" id="981085.W9RZR2"/>
<name>W9RZR2_9ROSA</name>
<dbReference type="Gene3D" id="3.40.50.720">
    <property type="entry name" value="NAD(P)-binding Rossmann-like Domain"/>
    <property type="match status" value="1"/>
</dbReference>
<dbReference type="PANTHER" id="PTHR43205">
    <property type="entry name" value="PROSTAGLANDIN REDUCTASE"/>
    <property type="match status" value="1"/>
</dbReference>
<keyword evidence="2" id="KW-1185">Reference proteome</keyword>
<dbReference type="Gene3D" id="3.90.180.10">
    <property type="entry name" value="Medium-chain alcohol dehydrogenases, catalytic domain"/>
    <property type="match status" value="1"/>
</dbReference>
<organism evidence="1 2">
    <name type="scientific">Morus notabilis</name>
    <dbReference type="NCBI Taxonomy" id="981085"/>
    <lineage>
        <taxon>Eukaryota</taxon>
        <taxon>Viridiplantae</taxon>
        <taxon>Streptophyta</taxon>
        <taxon>Embryophyta</taxon>
        <taxon>Tracheophyta</taxon>
        <taxon>Spermatophyta</taxon>
        <taxon>Magnoliopsida</taxon>
        <taxon>eudicotyledons</taxon>
        <taxon>Gunneridae</taxon>
        <taxon>Pentapetalae</taxon>
        <taxon>rosids</taxon>
        <taxon>fabids</taxon>
        <taxon>Rosales</taxon>
        <taxon>Moraceae</taxon>
        <taxon>Moreae</taxon>
        <taxon>Morus</taxon>
    </lineage>
</organism>
<dbReference type="InterPro" id="IPR036291">
    <property type="entry name" value="NAD(P)-bd_dom_sf"/>
</dbReference>
<gene>
    <name evidence="1" type="ORF">L484_002822</name>
</gene>
<dbReference type="eggNOG" id="KOG1196">
    <property type="taxonomic scope" value="Eukaryota"/>
</dbReference>
<sequence>MFEAVLNHVNKYATIPVCGMISDYNKVWTNREGVRNLLNMVGKEVKIQGYLVGTYMDRYEDFIKEMVSYKKQGKISSKYKFYQGIEQFLESLESLFTGSCAGKVLIQVK</sequence>
<reference evidence="2" key="1">
    <citation type="submission" date="2013-01" db="EMBL/GenBank/DDBJ databases">
        <title>Draft Genome Sequence of a Mulberry Tree, Morus notabilis C.K. Schneid.</title>
        <authorList>
            <person name="He N."/>
            <person name="Zhao S."/>
        </authorList>
    </citation>
    <scope>NUCLEOTIDE SEQUENCE</scope>
</reference>
<dbReference type="InterPro" id="IPR045010">
    <property type="entry name" value="MDR_fam"/>
</dbReference>
<proteinExistence type="predicted"/>
<accession>W9RZR2</accession>
<evidence type="ECO:0000313" key="1">
    <source>
        <dbReference type="EMBL" id="EXC01260.1"/>
    </source>
</evidence>